<proteinExistence type="predicted"/>
<evidence type="ECO:0000313" key="2">
    <source>
        <dbReference type="EMBL" id="KAL3719503.1"/>
    </source>
</evidence>
<reference evidence="2 3" key="1">
    <citation type="submission" date="2024-11" db="EMBL/GenBank/DDBJ databases">
        <title>Chromosome-level genome assembly of Eucalyptus globulus Labill. provides insights into its genome evolution.</title>
        <authorList>
            <person name="Li X."/>
        </authorList>
    </citation>
    <scope>NUCLEOTIDE SEQUENCE [LARGE SCALE GENOMIC DNA]</scope>
    <source>
        <strain evidence="2">CL2024</strain>
        <tissue evidence="2">Fresh tender leaves</tissue>
    </source>
</reference>
<comment type="caution">
    <text evidence="2">The sequence shown here is derived from an EMBL/GenBank/DDBJ whole genome shotgun (WGS) entry which is preliminary data.</text>
</comment>
<accession>A0ABD3IYV9</accession>
<dbReference type="AlphaFoldDB" id="A0ABD3IYV9"/>
<feature type="region of interest" description="Disordered" evidence="1">
    <location>
        <begin position="1"/>
        <end position="22"/>
    </location>
</feature>
<organism evidence="2 3">
    <name type="scientific">Eucalyptus globulus</name>
    <name type="common">Tasmanian blue gum</name>
    <dbReference type="NCBI Taxonomy" id="34317"/>
    <lineage>
        <taxon>Eukaryota</taxon>
        <taxon>Viridiplantae</taxon>
        <taxon>Streptophyta</taxon>
        <taxon>Embryophyta</taxon>
        <taxon>Tracheophyta</taxon>
        <taxon>Spermatophyta</taxon>
        <taxon>Magnoliopsida</taxon>
        <taxon>eudicotyledons</taxon>
        <taxon>Gunneridae</taxon>
        <taxon>Pentapetalae</taxon>
        <taxon>rosids</taxon>
        <taxon>malvids</taxon>
        <taxon>Myrtales</taxon>
        <taxon>Myrtaceae</taxon>
        <taxon>Myrtoideae</taxon>
        <taxon>Eucalypteae</taxon>
        <taxon>Eucalyptus</taxon>
    </lineage>
</organism>
<evidence type="ECO:0000256" key="1">
    <source>
        <dbReference type="SAM" id="MobiDB-lite"/>
    </source>
</evidence>
<dbReference type="Proteomes" id="UP001634007">
    <property type="component" value="Unassembled WGS sequence"/>
</dbReference>
<sequence>MDNRTQEKVVSKSRSRDPRRAADAYSESALEKIIVLFRLGYAALSLGRPRKQDPRTAAKIYSDCALDSIIVLLKLANEALLVGCPRDQACLGRVEDPATSPSCAVRQSKGKQRTELRELSEQNSELSKKLRAATECPVELQREVQKSPIKGWWEPSMDQLSLEELKLHKRMFEESSKMLTQEIEDRTTNSHGNNSDDPCGTDS</sequence>
<dbReference type="EMBL" id="JBJKBG010000010">
    <property type="protein sequence ID" value="KAL3719503.1"/>
    <property type="molecule type" value="Genomic_DNA"/>
</dbReference>
<evidence type="ECO:0000313" key="3">
    <source>
        <dbReference type="Proteomes" id="UP001634007"/>
    </source>
</evidence>
<keyword evidence="3" id="KW-1185">Reference proteome</keyword>
<gene>
    <name evidence="2" type="ORF">ACJRO7_004467</name>
</gene>
<feature type="region of interest" description="Disordered" evidence="1">
    <location>
        <begin position="95"/>
        <end position="125"/>
    </location>
</feature>
<feature type="region of interest" description="Disordered" evidence="1">
    <location>
        <begin position="176"/>
        <end position="203"/>
    </location>
</feature>
<feature type="compositionally biased region" description="Polar residues" evidence="1">
    <location>
        <begin position="189"/>
        <end position="203"/>
    </location>
</feature>
<protein>
    <submittedName>
        <fullName evidence="2">Uncharacterized protein</fullName>
    </submittedName>
</protein>
<name>A0ABD3IYV9_EUCGL</name>